<feature type="region of interest" description="Disordered" evidence="5">
    <location>
        <begin position="78"/>
        <end position="189"/>
    </location>
</feature>
<feature type="region of interest" description="Disordered" evidence="5">
    <location>
        <begin position="228"/>
        <end position="269"/>
    </location>
</feature>
<keyword evidence="4" id="KW-0808">Transferase</keyword>
<keyword evidence="4" id="KW-0012">Acyltransferase</keyword>
<dbReference type="InterPro" id="IPR000089">
    <property type="entry name" value="Biotin_lipoyl"/>
</dbReference>
<feature type="compositionally biased region" description="Basic and acidic residues" evidence="5">
    <location>
        <begin position="256"/>
        <end position="269"/>
    </location>
</feature>
<dbReference type="PROSITE" id="PS50968">
    <property type="entry name" value="BIOTINYL_LIPOYL"/>
    <property type="match status" value="1"/>
</dbReference>
<dbReference type="EC" id="2.3.1.-" evidence="4"/>
<evidence type="ECO:0000313" key="8">
    <source>
        <dbReference type="EMBL" id="MDC0715989.1"/>
    </source>
</evidence>
<dbReference type="InterPro" id="IPR036625">
    <property type="entry name" value="E3-bd_dom_sf"/>
</dbReference>
<dbReference type="RefSeq" id="WP_272084429.1">
    <property type="nucleotide sequence ID" value="NZ_JAQNDL010000001.1"/>
</dbReference>
<dbReference type="SUPFAM" id="SSF52777">
    <property type="entry name" value="CoA-dependent acyltransferases"/>
    <property type="match status" value="1"/>
</dbReference>
<evidence type="ECO:0000256" key="3">
    <source>
        <dbReference type="ARBA" id="ARBA00022823"/>
    </source>
</evidence>
<organism evidence="8 9">
    <name type="scientific">Nannocystis bainbridge</name>
    <dbReference type="NCBI Taxonomy" id="2995303"/>
    <lineage>
        <taxon>Bacteria</taxon>
        <taxon>Pseudomonadati</taxon>
        <taxon>Myxococcota</taxon>
        <taxon>Polyangia</taxon>
        <taxon>Nannocystales</taxon>
        <taxon>Nannocystaceae</taxon>
        <taxon>Nannocystis</taxon>
    </lineage>
</organism>
<comment type="cofactor">
    <cofactor evidence="1 4">
        <name>(R)-lipoate</name>
        <dbReference type="ChEBI" id="CHEBI:83088"/>
    </cofactor>
</comment>
<keyword evidence="3 4" id="KW-0450">Lipoyl</keyword>
<dbReference type="InterPro" id="IPR004167">
    <property type="entry name" value="PSBD"/>
</dbReference>
<evidence type="ECO:0000256" key="5">
    <source>
        <dbReference type="SAM" id="MobiDB-lite"/>
    </source>
</evidence>
<dbReference type="CDD" id="cd06849">
    <property type="entry name" value="lipoyl_domain"/>
    <property type="match status" value="1"/>
</dbReference>
<sequence length="492" mass="51960">MATVVTLPRLSDTMEEGVIAKWRIKVGDKVKRGQVIADIETDKATMEFESFDAGTVLKLVAPEGEALPVGATIAVFGQPGENPDAVDGGAKPKPADKPATDKPATDKPATDKPADEASESDADEEADEKPAKASAKPVAPKPQPESVAEVKHAEAVNEASAAGGDSPAPKATSQGTGPEGQADRGRIPASPLARRLAREHDLELGQIQGSGPHGRIVKADVEQAIAKGPTRAAAATGTSAHVPSASQPAGSPAADVDEHGRPYISRPDRSVKLSQMRKAIAKRMGQAKREIPHIYLTMPIVMDRAVALRAEFNLSVDGTKASLNDLVILAAARALRKHPRVNAHFTDNGIVERGDVHVGVAVALDDGLIVPPVRFADQKTLKQVSIDVRDLGTRAKEKTLKPEEMTGSTFTVSNLGMFGIEEFCAIVNPGEAAILAVGAVQDEAVVEDGKIVARKRMRVTLCSDHRVFDGAESAKYLQTLRKLLESPLSLLT</sequence>
<feature type="compositionally biased region" description="Basic and acidic residues" evidence="5">
    <location>
        <begin position="93"/>
        <end position="115"/>
    </location>
</feature>
<dbReference type="InterPro" id="IPR023213">
    <property type="entry name" value="CAT-like_dom_sf"/>
</dbReference>
<evidence type="ECO:0000259" key="7">
    <source>
        <dbReference type="PROSITE" id="PS51826"/>
    </source>
</evidence>
<feature type="domain" description="Peripheral subunit-binding (PSBD)" evidence="7">
    <location>
        <begin position="188"/>
        <end position="225"/>
    </location>
</feature>
<comment type="caution">
    <text evidence="8">The sequence shown here is derived from an EMBL/GenBank/DDBJ whole genome shotgun (WGS) entry which is preliminary data.</text>
</comment>
<dbReference type="Gene3D" id="4.10.320.10">
    <property type="entry name" value="E3-binding domain"/>
    <property type="match status" value="1"/>
</dbReference>
<comment type="similarity">
    <text evidence="2 4">Belongs to the 2-oxoacid dehydrogenase family.</text>
</comment>
<gene>
    <name evidence="8" type="ORF">POL25_03725</name>
</gene>
<feature type="domain" description="Lipoyl-binding" evidence="6">
    <location>
        <begin position="2"/>
        <end position="77"/>
    </location>
</feature>
<dbReference type="InterPro" id="IPR001078">
    <property type="entry name" value="2-oxoacid_DH_actylTfrase"/>
</dbReference>
<dbReference type="Gene3D" id="3.30.559.10">
    <property type="entry name" value="Chloramphenicol acetyltransferase-like domain"/>
    <property type="match status" value="1"/>
</dbReference>
<dbReference type="EMBL" id="JAQNDL010000001">
    <property type="protein sequence ID" value="MDC0715989.1"/>
    <property type="molecule type" value="Genomic_DNA"/>
</dbReference>
<dbReference type="SUPFAM" id="SSF47005">
    <property type="entry name" value="Peripheral subunit-binding domain of 2-oxo acid dehydrogenase complex"/>
    <property type="match status" value="1"/>
</dbReference>
<dbReference type="PROSITE" id="PS00189">
    <property type="entry name" value="LIPOYL"/>
    <property type="match status" value="1"/>
</dbReference>
<dbReference type="PROSITE" id="PS51826">
    <property type="entry name" value="PSBD"/>
    <property type="match status" value="1"/>
</dbReference>
<dbReference type="SUPFAM" id="SSF51230">
    <property type="entry name" value="Single hybrid motif"/>
    <property type="match status" value="1"/>
</dbReference>
<feature type="compositionally biased region" description="Low complexity" evidence="5">
    <location>
        <begin position="243"/>
        <end position="254"/>
    </location>
</feature>
<keyword evidence="9" id="KW-1185">Reference proteome</keyword>
<dbReference type="Pfam" id="PF00198">
    <property type="entry name" value="2-oxoacid_dh"/>
    <property type="match status" value="1"/>
</dbReference>
<evidence type="ECO:0000259" key="6">
    <source>
        <dbReference type="PROSITE" id="PS50968"/>
    </source>
</evidence>
<evidence type="ECO:0000256" key="1">
    <source>
        <dbReference type="ARBA" id="ARBA00001938"/>
    </source>
</evidence>
<feature type="compositionally biased region" description="Acidic residues" evidence="5">
    <location>
        <begin position="116"/>
        <end position="127"/>
    </location>
</feature>
<name>A0ABT5DSF1_9BACT</name>
<dbReference type="InterPro" id="IPR011053">
    <property type="entry name" value="Single_hybrid_motif"/>
</dbReference>
<dbReference type="PANTHER" id="PTHR23151:SF90">
    <property type="entry name" value="DIHYDROLIPOYLLYSINE-RESIDUE ACETYLTRANSFERASE COMPONENT OF PYRUVATE DEHYDROGENASE COMPLEX, MITOCHONDRIAL-RELATED"/>
    <property type="match status" value="1"/>
</dbReference>
<evidence type="ECO:0000256" key="4">
    <source>
        <dbReference type="RuleBase" id="RU003423"/>
    </source>
</evidence>
<dbReference type="PANTHER" id="PTHR23151">
    <property type="entry name" value="DIHYDROLIPOAMIDE ACETYL/SUCCINYL-TRANSFERASE-RELATED"/>
    <property type="match status" value="1"/>
</dbReference>
<dbReference type="InterPro" id="IPR045257">
    <property type="entry name" value="E2/Pdx1"/>
</dbReference>
<dbReference type="Pfam" id="PF02817">
    <property type="entry name" value="E3_binding"/>
    <property type="match status" value="1"/>
</dbReference>
<reference evidence="8 9" key="1">
    <citation type="submission" date="2022-11" db="EMBL/GenBank/DDBJ databases">
        <title>Minimal conservation of predation-associated metabolite biosynthetic gene clusters underscores biosynthetic potential of Myxococcota including descriptions for ten novel species: Archangium lansinium sp. nov., Myxococcus landrumus sp. nov., Nannocystis bai.</title>
        <authorList>
            <person name="Ahearne A."/>
            <person name="Stevens C."/>
            <person name="Dowd S."/>
        </authorList>
    </citation>
    <scope>NUCLEOTIDE SEQUENCE [LARGE SCALE GENOMIC DNA]</scope>
    <source>
        <strain evidence="8 9">BB15-2</strain>
    </source>
</reference>
<protein>
    <recommendedName>
        <fullName evidence="4">Dihydrolipoamide acetyltransferase component of pyruvate dehydrogenase complex</fullName>
        <ecNumber evidence="4">2.3.1.-</ecNumber>
    </recommendedName>
</protein>
<dbReference type="InterPro" id="IPR003016">
    <property type="entry name" value="2-oxoA_DH_lipoyl-BS"/>
</dbReference>
<dbReference type="Gene3D" id="2.40.50.100">
    <property type="match status" value="1"/>
</dbReference>
<accession>A0ABT5DSF1</accession>
<evidence type="ECO:0000256" key="2">
    <source>
        <dbReference type="ARBA" id="ARBA00007317"/>
    </source>
</evidence>
<proteinExistence type="inferred from homology"/>
<dbReference type="Proteomes" id="UP001221686">
    <property type="component" value="Unassembled WGS sequence"/>
</dbReference>
<evidence type="ECO:0000313" key="9">
    <source>
        <dbReference type="Proteomes" id="UP001221686"/>
    </source>
</evidence>
<dbReference type="Pfam" id="PF00364">
    <property type="entry name" value="Biotin_lipoyl"/>
    <property type="match status" value="1"/>
</dbReference>